<sequence>MQRSKNAFTVIELIFVIVVLGILAAVALPKFASTKEQADIASGRADIATIRSAIVNERQTQLVKGENSWIPTLSENDTTLFTGDGDRTLLMYGIKAGTNSGDWAVVADSGRKRYTYKVGDTTTTFDYNSTSGIFSCETNTGNCNALVD</sequence>
<feature type="transmembrane region" description="Helical" evidence="1">
    <location>
        <begin position="7"/>
        <end position="28"/>
    </location>
</feature>
<keyword evidence="3" id="KW-1185">Reference proteome</keyword>
<dbReference type="RefSeq" id="WP_021287523.1">
    <property type="nucleotide sequence ID" value="NZ_AUPZ01000007.1"/>
</dbReference>
<dbReference type="PATRIC" id="fig|1172190.3.peg.1223"/>
<evidence type="ECO:0000313" key="2">
    <source>
        <dbReference type="EMBL" id="EQB39601.1"/>
    </source>
</evidence>
<organism evidence="2 3">
    <name type="scientific">Sulfurimonas hongkongensis</name>
    <dbReference type="NCBI Taxonomy" id="1172190"/>
    <lineage>
        <taxon>Bacteria</taxon>
        <taxon>Pseudomonadati</taxon>
        <taxon>Campylobacterota</taxon>
        <taxon>Epsilonproteobacteria</taxon>
        <taxon>Campylobacterales</taxon>
        <taxon>Sulfurimonadaceae</taxon>
        <taxon>Sulfurimonas</taxon>
    </lineage>
</organism>
<keyword evidence="1" id="KW-1133">Transmembrane helix</keyword>
<dbReference type="AlphaFoldDB" id="T0JN90"/>
<dbReference type="InterPro" id="IPR012902">
    <property type="entry name" value="N_methyl_site"/>
</dbReference>
<dbReference type="eggNOG" id="COG2165">
    <property type="taxonomic scope" value="Bacteria"/>
</dbReference>
<gene>
    <name evidence="2" type="ORF">M947_06300</name>
</gene>
<accession>T0JN90</accession>
<dbReference type="InterPro" id="IPR045584">
    <property type="entry name" value="Pilin-like"/>
</dbReference>
<dbReference type="Gene3D" id="3.30.700.10">
    <property type="entry name" value="Glycoprotein, Type 4 Pilin"/>
    <property type="match status" value="1"/>
</dbReference>
<dbReference type="Pfam" id="PF07963">
    <property type="entry name" value="N_methyl"/>
    <property type="match status" value="1"/>
</dbReference>
<evidence type="ECO:0008006" key="4">
    <source>
        <dbReference type="Google" id="ProtNLM"/>
    </source>
</evidence>
<name>T0JN90_9BACT</name>
<keyword evidence="1" id="KW-0472">Membrane</keyword>
<dbReference type="Proteomes" id="UP000015520">
    <property type="component" value="Unassembled WGS sequence"/>
</dbReference>
<keyword evidence="1" id="KW-0812">Transmembrane</keyword>
<dbReference type="STRING" id="1172190.M947_06300"/>
<evidence type="ECO:0000256" key="1">
    <source>
        <dbReference type="SAM" id="Phobius"/>
    </source>
</evidence>
<dbReference type="OrthoDB" id="5349145at2"/>
<dbReference type="NCBIfam" id="TIGR02532">
    <property type="entry name" value="IV_pilin_GFxxxE"/>
    <property type="match status" value="1"/>
</dbReference>
<protein>
    <recommendedName>
        <fullName evidence="4">N-terminal cleavage protein</fullName>
    </recommendedName>
</protein>
<reference evidence="2 3" key="1">
    <citation type="submission" date="2013-07" db="EMBL/GenBank/DDBJ databases">
        <title>Sulfurimonas hongkongensis AST-10 Genome Sequencing.</title>
        <authorList>
            <person name="Cai L."/>
            <person name="Zhang T."/>
        </authorList>
    </citation>
    <scope>NUCLEOTIDE SEQUENCE [LARGE SCALE GENOMIC DNA]</scope>
    <source>
        <strain evidence="2 3">AST-10</strain>
    </source>
</reference>
<proteinExistence type="predicted"/>
<dbReference type="SUPFAM" id="SSF54523">
    <property type="entry name" value="Pili subunits"/>
    <property type="match status" value="1"/>
</dbReference>
<comment type="caution">
    <text evidence="2">The sequence shown here is derived from an EMBL/GenBank/DDBJ whole genome shotgun (WGS) entry which is preliminary data.</text>
</comment>
<evidence type="ECO:0000313" key="3">
    <source>
        <dbReference type="Proteomes" id="UP000015520"/>
    </source>
</evidence>
<dbReference type="EMBL" id="AUPZ01000007">
    <property type="protein sequence ID" value="EQB39601.1"/>
    <property type="molecule type" value="Genomic_DNA"/>
</dbReference>